<evidence type="ECO:0000313" key="3">
    <source>
        <dbReference type="Proteomes" id="UP001476798"/>
    </source>
</evidence>
<feature type="compositionally biased region" description="Polar residues" evidence="1">
    <location>
        <begin position="38"/>
        <end position="61"/>
    </location>
</feature>
<keyword evidence="3" id="KW-1185">Reference proteome</keyword>
<dbReference type="EMBL" id="JAHRIO010090587">
    <property type="protein sequence ID" value="MEQ2188014.1"/>
    <property type="molecule type" value="Genomic_DNA"/>
</dbReference>
<gene>
    <name evidence="2" type="ORF">GOODEAATRI_010591</name>
</gene>
<proteinExistence type="predicted"/>
<evidence type="ECO:0000313" key="2">
    <source>
        <dbReference type="EMBL" id="MEQ2188014.1"/>
    </source>
</evidence>
<accession>A0ABV0PWX3</accession>
<feature type="compositionally biased region" description="Basic and acidic residues" evidence="1">
    <location>
        <begin position="20"/>
        <end position="35"/>
    </location>
</feature>
<name>A0ABV0PWX3_9TELE</name>
<sequence>MEGKVLSEGSGRSLAAAGGKHREQHNVQHCTEGDVKQIISQTGKDSRHSTPMYSSSRSAFSHNESECVHVPSTWMSASGFSRLRINAASCCFSSSTMEAKVTMEERGGLPTAASNQGLRGDTRVGLRLDARLLRTKL</sequence>
<dbReference type="Proteomes" id="UP001476798">
    <property type="component" value="Unassembled WGS sequence"/>
</dbReference>
<feature type="region of interest" description="Disordered" evidence="1">
    <location>
        <begin position="1"/>
        <end position="61"/>
    </location>
</feature>
<protein>
    <submittedName>
        <fullName evidence="2">Uncharacterized protein</fullName>
    </submittedName>
</protein>
<evidence type="ECO:0000256" key="1">
    <source>
        <dbReference type="SAM" id="MobiDB-lite"/>
    </source>
</evidence>
<comment type="caution">
    <text evidence="2">The sequence shown here is derived from an EMBL/GenBank/DDBJ whole genome shotgun (WGS) entry which is preliminary data.</text>
</comment>
<reference evidence="2 3" key="1">
    <citation type="submission" date="2021-06" db="EMBL/GenBank/DDBJ databases">
        <authorList>
            <person name="Palmer J.M."/>
        </authorList>
    </citation>
    <scope>NUCLEOTIDE SEQUENCE [LARGE SCALE GENOMIC DNA]</scope>
    <source>
        <strain evidence="2 3">GA_2019</strain>
        <tissue evidence="2">Muscle</tissue>
    </source>
</reference>
<organism evidence="2 3">
    <name type="scientific">Goodea atripinnis</name>
    <dbReference type="NCBI Taxonomy" id="208336"/>
    <lineage>
        <taxon>Eukaryota</taxon>
        <taxon>Metazoa</taxon>
        <taxon>Chordata</taxon>
        <taxon>Craniata</taxon>
        <taxon>Vertebrata</taxon>
        <taxon>Euteleostomi</taxon>
        <taxon>Actinopterygii</taxon>
        <taxon>Neopterygii</taxon>
        <taxon>Teleostei</taxon>
        <taxon>Neoteleostei</taxon>
        <taxon>Acanthomorphata</taxon>
        <taxon>Ovalentaria</taxon>
        <taxon>Atherinomorphae</taxon>
        <taxon>Cyprinodontiformes</taxon>
        <taxon>Goodeidae</taxon>
        <taxon>Goodea</taxon>
    </lineage>
</organism>